<reference evidence="2 3" key="1">
    <citation type="submission" date="2023-04" db="EMBL/GenBank/DDBJ databases">
        <title>A long-awaited taxogenomic arrangement of the family Halomonadaceae.</title>
        <authorList>
            <person name="De La Haba R."/>
            <person name="Chuvochina M."/>
            <person name="Wittouck S."/>
            <person name="Arahal D.R."/>
            <person name="Sanchez-Porro C."/>
            <person name="Hugenholtz P."/>
            <person name="Ventosa A."/>
        </authorList>
    </citation>
    <scope>NUCLEOTIDE SEQUENCE [LARGE SCALE GENOMIC DNA]</scope>
    <source>
        <strain evidence="2 3">DSM 26770</strain>
    </source>
</reference>
<protein>
    <submittedName>
        <fullName evidence="2">Phospholipase D-like domain-containing protein</fullName>
    </submittedName>
</protein>
<dbReference type="RefSeq" id="WP_309725609.1">
    <property type="nucleotide sequence ID" value="NZ_JARWAM010000055.1"/>
</dbReference>
<dbReference type="InterPro" id="IPR001736">
    <property type="entry name" value="PLipase_D/transphosphatidylase"/>
</dbReference>
<evidence type="ECO:0000313" key="2">
    <source>
        <dbReference type="EMBL" id="MDR5907888.1"/>
    </source>
</evidence>
<evidence type="ECO:0000313" key="3">
    <source>
        <dbReference type="Proteomes" id="UP001251374"/>
    </source>
</evidence>
<dbReference type="EMBL" id="JARWAM010000055">
    <property type="protein sequence ID" value="MDR5907888.1"/>
    <property type="molecule type" value="Genomic_DNA"/>
</dbReference>
<comment type="caution">
    <text evidence="2">The sequence shown here is derived from an EMBL/GenBank/DDBJ whole genome shotgun (WGS) entry which is preliminary data.</text>
</comment>
<organism evidence="2 3">
    <name type="scientific">Franzmannia qiaohouensis</name>
    <dbReference type="NCBI Taxonomy" id="1329370"/>
    <lineage>
        <taxon>Bacteria</taxon>
        <taxon>Pseudomonadati</taxon>
        <taxon>Pseudomonadota</taxon>
        <taxon>Gammaproteobacteria</taxon>
        <taxon>Oceanospirillales</taxon>
        <taxon>Halomonadaceae</taxon>
        <taxon>Franzmannia</taxon>
    </lineage>
</organism>
<name>A0ABU1HK86_9GAMM</name>
<dbReference type="InterPro" id="IPR025202">
    <property type="entry name" value="PLD-like_dom"/>
</dbReference>
<gene>
    <name evidence="2" type="ORF">QC821_21720</name>
</gene>
<feature type="non-terminal residue" evidence="2">
    <location>
        <position position="178"/>
    </location>
</feature>
<dbReference type="SUPFAM" id="SSF56024">
    <property type="entry name" value="Phospholipase D/nuclease"/>
    <property type="match status" value="1"/>
</dbReference>
<accession>A0ABU1HK86</accession>
<feature type="domain" description="PLD phosphodiesterase" evidence="1">
    <location>
        <begin position="109"/>
        <end position="136"/>
    </location>
</feature>
<dbReference type="Proteomes" id="UP001251374">
    <property type="component" value="Unassembled WGS sequence"/>
</dbReference>
<keyword evidence="3" id="KW-1185">Reference proteome</keyword>
<dbReference type="PANTHER" id="PTHR21248:SF22">
    <property type="entry name" value="PHOSPHOLIPASE D"/>
    <property type="match status" value="1"/>
</dbReference>
<dbReference type="Pfam" id="PF13091">
    <property type="entry name" value="PLDc_2"/>
    <property type="match status" value="1"/>
</dbReference>
<dbReference type="PROSITE" id="PS50035">
    <property type="entry name" value="PLD"/>
    <property type="match status" value="1"/>
</dbReference>
<dbReference type="Gene3D" id="3.30.870.10">
    <property type="entry name" value="Endonuclease Chain A"/>
    <property type="match status" value="1"/>
</dbReference>
<evidence type="ECO:0000259" key="1">
    <source>
        <dbReference type="PROSITE" id="PS50035"/>
    </source>
</evidence>
<dbReference type="CDD" id="cd09152">
    <property type="entry name" value="PLDc_EcCLS_like_1"/>
    <property type="match status" value="1"/>
</dbReference>
<dbReference type="PANTHER" id="PTHR21248">
    <property type="entry name" value="CARDIOLIPIN SYNTHASE"/>
    <property type="match status" value="1"/>
</dbReference>
<sequence>MSALNGNHIHLLEESDDAIDRLVDAIERATDHVHILFYIWLPDHSGQKMAHAVARAAQRGVECRVIVDALGSRLLVRSALWTQMQEAGAECVTAFPWGLPFISVLFRRLDLRNHRKILVVDNRMAFSGSRNCADMAFAIKPRFAPWVDIVMSVEGPVVRQFQSVFLGDWMSYTGTDLG</sequence>
<proteinExistence type="predicted"/>